<dbReference type="OrthoDB" id="9783347at2"/>
<dbReference type="SUPFAM" id="SSF50475">
    <property type="entry name" value="FMN-binding split barrel"/>
    <property type="match status" value="1"/>
</dbReference>
<reference evidence="1 2" key="1">
    <citation type="submission" date="2014-03" db="EMBL/GenBank/DDBJ databases">
        <title>Genome of Haematobacter massiliensis CCUG 47968.</title>
        <authorList>
            <person name="Wang D."/>
            <person name="Wang G."/>
        </authorList>
    </citation>
    <scope>NUCLEOTIDE SEQUENCE [LARGE SCALE GENOMIC DNA]</scope>
    <source>
        <strain evidence="1 2">CCUG 47968</strain>
    </source>
</reference>
<dbReference type="GO" id="GO:0016646">
    <property type="term" value="F:oxidoreductase activity, acting on the CH-NH group of donors, NAD or NADP as acceptor"/>
    <property type="evidence" value="ECO:0007669"/>
    <property type="project" value="UniProtKB-ARBA"/>
</dbReference>
<dbReference type="GO" id="GO:0010181">
    <property type="term" value="F:FMN binding"/>
    <property type="evidence" value="ECO:0007669"/>
    <property type="project" value="InterPro"/>
</dbReference>
<gene>
    <name evidence="1" type="ORF">CN97_02650</name>
</gene>
<evidence type="ECO:0000313" key="2">
    <source>
        <dbReference type="Proteomes" id="UP000028826"/>
    </source>
</evidence>
<dbReference type="InterPro" id="IPR012349">
    <property type="entry name" value="Split_barrel_FMN-bd"/>
</dbReference>
<dbReference type="Proteomes" id="UP000028826">
    <property type="component" value="Unassembled WGS sequence"/>
</dbReference>
<dbReference type="PANTHER" id="PTHR43812">
    <property type="entry name" value="BLR2425 PROTEIN"/>
    <property type="match status" value="1"/>
</dbReference>
<evidence type="ECO:0000313" key="1">
    <source>
        <dbReference type="EMBL" id="KFI26755.1"/>
    </source>
</evidence>
<dbReference type="Gene3D" id="2.30.110.10">
    <property type="entry name" value="Electron Transport, Fmn-binding Protein, Chain A"/>
    <property type="match status" value="1"/>
</dbReference>
<protein>
    <submittedName>
        <fullName evidence="1">Flavin reductase</fullName>
    </submittedName>
</protein>
<dbReference type="eggNOG" id="COG1853">
    <property type="taxonomic scope" value="Bacteria"/>
</dbReference>
<dbReference type="PANTHER" id="PTHR43812:SF2">
    <property type="entry name" value="FLAVIN REDUCTASE LIKE DOMAIN-CONTAINING PROTEIN"/>
    <property type="match status" value="1"/>
</dbReference>
<dbReference type="EMBL" id="JGYG01000014">
    <property type="protein sequence ID" value="KFI26755.1"/>
    <property type="molecule type" value="Genomic_DNA"/>
</dbReference>
<name>A0A086XXK5_9RHOB</name>
<comment type="caution">
    <text evidence="1">The sequence shown here is derived from an EMBL/GenBank/DDBJ whole genome shotgun (WGS) entry which is preliminary data.</text>
</comment>
<organism evidence="1 2">
    <name type="scientific">Haematobacter massiliensis</name>
    <dbReference type="NCBI Taxonomy" id="195105"/>
    <lineage>
        <taxon>Bacteria</taxon>
        <taxon>Pseudomonadati</taxon>
        <taxon>Pseudomonadota</taxon>
        <taxon>Alphaproteobacteria</taxon>
        <taxon>Rhodobacterales</taxon>
        <taxon>Paracoccaceae</taxon>
        <taxon>Haematobacter</taxon>
    </lineage>
</organism>
<dbReference type="SMART" id="SM00903">
    <property type="entry name" value="Flavin_Reduct"/>
    <property type="match status" value="1"/>
</dbReference>
<dbReference type="AlphaFoldDB" id="A0A086XXK5"/>
<dbReference type="InterPro" id="IPR002563">
    <property type="entry name" value="Flavin_Rdtase-like_dom"/>
</dbReference>
<accession>A0A086XXK5</accession>
<keyword evidence="2" id="KW-1185">Reference proteome</keyword>
<dbReference type="RefSeq" id="WP_035713745.1">
    <property type="nucleotide sequence ID" value="NZ_CAMIFG010000036.1"/>
</dbReference>
<dbReference type="Pfam" id="PF01613">
    <property type="entry name" value="Flavin_Reduct"/>
    <property type="match status" value="1"/>
</dbReference>
<proteinExistence type="predicted"/>
<dbReference type="STRING" id="195105.CN97_02650"/>
<sequence length="202" mass="22082">MFYTPAEGHGLPHNPLNAIVTPRPIGWISTRSADGSENLAPYSFFNLVAYVPPQVMFASTGRKPDREEGKDTLSNIRETGVFCVNITGEAHLDAVSASSAAFGREVDEFEATGVAREDCVTIPCSRVVGTPATLECRMTEIVTLRGQNNFLVLGEVTGIHLNDACLIEGRFSPEVFQPLARMGYRDYAVVRDVFEKLRPGES</sequence>